<keyword evidence="2" id="KW-1185">Reference proteome</keyword>
<dbReference type="SUPFAM" id="SSF53098">
    <property type="entry name" value="Ribonuclease H-like"/>
    <property type="match status" value="1"/>
</dbReference>
<accession>A0A225DIP7</accession>
<dbReference type="EMBL" id="NIDE01000014">
    <property type="protein sequence ID" value="OWK37336.1"/>
    <property type="molecule type" value="Genomic_DNA"/>
</dbReference>
<dbReference type="OrthoDB" id="241603at2"/>
<dbReference type="AlphaFoldDB" id="A0A225DIP7"/>
<reference evidence="2" key="1">
    <citation type="submission" date="2017-06" db="EMBL/GenBank/DDBJ databases">
        <title>Genome analysis of Fimbriiglobus ruber SP5, the first member of the order Planctomycetales with confirmed chitinolytic capability.</title>
        <authorList>
            <person name="Ravin N.V."/>
            <person name="Rakitin A.L."/>
            <person name="Ivanova A.A."/>
            <person name="Beletsky A.V."/>
            <person name="Kulichevskaya I.S."/>
            <person name="Mardanov A.V."/>
            <person name="Dedysh S.N."/>
        </authorList>
    </citation>
    <scope>NUCLEOTIDE SEQUENCE [LARGE SCALE GENOMIC DNA]</scope>
    <source>
        <strain evidence="2">SP5</strain>
    </source>
</reference>
<sequence length="169" mass="19583">MVRIKSNMVLKPTQRLADGSFVAKIYPSSYRRSQDRDGIVVRVIEYALDDPQRTGHEQPHRLMTNLLDAERYPALELVILYHERWEEELVFDEQKTHLDPRRAGKPAHFRSQTPVGVEQEVYALSLGHFTVRALMLESAQTVDLDVDRLSFTGCLRILQARLPERLSEK</sequence>
<name>A0A225DIP7_9BACT</name>
<organism evidence="1 2">
    <name type="scientific">Fimbriiglobus ruber</name>
    <dbReference type="NCBI Taxonomy" id="1908690"/>
    <lineage>
        <taxon>Bacteria</taxon>
        <taxon>Pseudomonadati</taxon>
        <taxon>Planctomycetota</taxon>
        <taxon>Planctomycetia</taxon>
        <taxon>Gemmatales</taxon>
        <taxon>Gemmataceae</taxon>
        <taxon>Fimbriiglobus</taxon>
    </lineage>
</organism>
<dbReference type="RefSeq" id="WP_088257273.1">
    <property type="nucleotide sequence ID" value="NZ_NIDE01000014.1"/>
</dbReference>
<proteinExistence type="predicted"/>
<protein>
    <submittedName>
        <fullName evidence="1">Mobile element protein</fullName>
    </submittedName>
</protein>
<dbReference type="Proteomes" id="UP000214646">
    <property type="component" value="Unassembled WGS sequence"/>
</dbReference>
<dbReference type="InterPro" id="IPR012337">
    <property type="entry name" value="RNaseH-like_sf"/>
</dbReference>
<gene>
    <name evidence="1" type="ORF">FRUB_06456</name>
</gene>
<evidence type="ECO:0000313" key="2">
    <source>
        <dbReference type="Proteomes" id="UP000214646"/>
    </source>
</evidence>
<comment type="caution">
    <text evidence="1">The sequence shown here is derived from an EMBL/GenBank/DDBJ whole genome shotgun (WGS) entry which is preliminary data.</text>
</comment>
<evidence type="ECO:0000313" key="1">
    <source>
        <dbReference type="EMBL" id="OWK37336.1"/>
    </source>
</evidence>